<feature type="transmembrane region" description="Helical" evidence="8">
    <location>
        <begin position="86"/>
        <end position="111"/>
    </location>
</feature>
<evidence type="ECO:0000256" key="5">
    <source>
        <dbReference type="ARBA" id="ARBA00022692"/>
    </source>
</evidence>
<dbReference type="GO" id="GO:0005886">
    <property type="term" value="C:plasma membrane"/>
    <property type="evidence" value="ECO:0007669"/>
    <property type="project" value="UniProtKB-SubCell"/>
</dbReference>
<comment type="caution">
    <text evidence="10">The sequence shown here is derived from an EMBL/GenBank/DDBJ whole genome shotgun (WGS) entry which is preliminary data.</text>
</comment>
<evidence type="ECO:0000256" key="2">
    <source>
        <dbReference type="ARBA" id="ARBA00007755"/>
    </source>
</evidence>
<dbReference type="RefSeq" id="WP_117325621.1">
    <property type="nucleotide sequence ID" value="NZ_QVTE01000012.1"/>
</dbReference>
<feature type="transmembrane region" description="Helical" evidence="8">
    <location>
        <begin position="325"/>
        <end position="345"/>
    </location>
</feature>
<dbReference type="EMBL" id="QVTE01000012">
    <property type="protein sequence ID" value="RFU70757.1"/>
    <property type="molecule type" value="Genomic_DNA"/>
</dbReference>
<feature type="transmembrane region" description="Helical" evidence="8">
    <location>
        <begin position="7"/>
        <end position="26"/>
    </location>
</feature>
<feature type="transmembrane region" description="Helical" evidence="8">
    <location>
        <begin position="465"/>
        <end position="488"/>
    </location>
</feature>
<evidence type="ECO:0000256" key="6">
    <source>
        <dbReference type="ARBA" id="ARBA00022989"/>
    </source>
</evidence>
<keyword evidence="4" id="KW-1003">Cell membrane</keyword>
<dbReference type="PANTHER" id="PTHR30252:SF3">
    <property type="entry name" value="PYRUVATE_PROTON SYMPORTER BTST"/>
    <property type="match status" value="1"/>
</dbReference>
<accession>A0A372LS68</accession>
<feature type="transmembrane region" description="Helical" evidence="8">
    <location>
        <begin position="509"/>
        <end position="529"/>
    </location>
</feature>
<feature type="transmembrane region" description="Helical" evidence="8">
    <location>
        <begin position="189"/>
        <end position="209"/>
    </location>
</feature>
<keyword evidence="3" id="KW-0813">Transport</keyword>
<dbReference type="InterPro" id="IPR051605">
    <property type="entry name" value="CstA"/>
</dbReference>
<keyword evidence="11" id="KW-1185">Reference proteome</keyword>
<evidence type="ECO:0000256" key="7">
    <source>
        <dbReference type="ARBA" id="ARBA00023136"/>
    </source>
</evidence>
<proteinExistence type="inferred from homology"/>
<feature type="transmembrane region" description="Helical" evidence="8">
    <location>
        <begin position="541"/>
        <end position="560"/>
    </location>
</feature>
<feature type="transmembrane region" description="Helical" evidence="8">
    <location>
        <begin position="117"/>
        <end position="137"/>
    </location>
</feature>
<dbReference type="InterPro" id="IPR003706">
    <property type="entry name" value="CstA_N"/>
</dbReference>
<dbReference type="PANTHER" id="PTHR30252">
    <property type="entry name" value="INNER MEMBRANE PEPTIDE TRANSPORTER"/>
    <property type="match status" value="1"/>
</dbReference>
<reference evidence="10 11" key="1">
    <citation type="submission" date="2018-08" db="EMBL/GenBank/DDBJ databases">
        <title>Bacillus chawlae sp. nov., Bacillus glennii sp. nov., and Bacillus saganii sp. nov. Isolated from the Vehicle Assembly Building at Kennedy Space Center where the Viking Spacecraft were Assembled.</title>
        <authorList>
            <person name="Seuylemezian A."/>
            <person name="Vaishampayan P."/>
        </authorList>
    </citation>
    <scope>NUCLEOTIDE SEQUENCE [LARGE SCALE GENOMIC DNA]</scope>
    <source>
        <strain evidence="10 11">V47-23a</strain>
    </source>
</reference>
<dbReference type="Pfam" id="PF02554">
    <property type="entry name" value="CstA"/>
    <property type="match status" value="1"/>
</dbReference>
<keyword evidence="7 8" id="KW-0472">Membrane</keyword>
<name>A0A372LS68_9BACI</name>
<feature type="transmembrane region" description="Helical" evidence="8">
    <location>
        <begin position="639"/>
        <end position="664"/>
    </location>
</feature>
<dbReference type="AlphaFoldDB" id="A0A372LS68"/>
<dbReference type="OrthoDB" id="9761224at2"/>
<feature type="domain" description="CstA N-terminal" evidence="9">
    <location>
        <begin position="33"/>
        <end position="591"/>
    </location>
</feature>
<feature type="transmembrane region" description="Helical" evidence="8">
    <location>
        <begin position="284"/>
        <end position="305"/>
    </location>
</feature>
<evidence type="ECO:0000313" key="10">
    <source>
        <dbReference type="EMBL" id="RFU70757.1"/>
    </source>
</evidence>
<feature type="transmembrane region" description="Helical" evidence="8">
    <location>
        <begin position="158"/>
        <end position="183"/>
    </location>
</feature>
<evidence type="ECO:0000259" key="9">
    <source>
        <dbReference type="Pfam" id="PF02554"/>
    </source>
</evidence>
<feature type="transmembrane region" description="Helical" evidence="8">
    <location>
        <begin position="366"/>
        <end position="393"/>
    </location>
</feature>
<comment type="similarity">
    <text evidence="2">Belongs to the peptide transporter carbon starvation (CstA) (TC 2.A.114) family.</text>
</comment>
<evidence type="ECO:0000256" key="8">
    <source>
        <dbReference type="SAM" id="Phobius"/>
    </source>
</evidence>
<evidence type="ECO:0000256" key="4">
    <source>
        <dbReference type="ARBA" id="ARBA00022475"/>
    </source>
</evidence>
<feature type="transmembrane region" description="Helical" evidence="8">
    <location>
        <begin position="255"/>
        <end position="277"/>
    </location>
</feature>
<keyword evidence="6 8" id="KW-1133">Transmembrane helix</keyword>
<protein>
    <submittedName>
        <fullName evidence="10">Carbon starvation protein A</fullName>
    </submittedName>
</protein>
<gene>
    <name evidence="10" type="ORF">D0469_05405</name>
</gene>
<organism evidence="10 11">
    <name type="scientific">Peribacillus saganii</name>
    <dbReference type="NCBI Taxonomy" id="2303992"/>
    <lineage>
        <taxon>Bacteria</taxon>
        <taxon>Bacillati</taxon>
        <taxon>Bacillota</taxon>
        <taxon>Bacilli</taxon>
        <taxon>Bacillales</taxon>
        <taxon>Bacillaceae</taxon>
        <taxon>Peribacillus</taxon>
    </lineage>
</organism>
<dbReference type="Proteomes" id="UP000264541">
    <property type="component" value="Unassembled WGS sequence"/>
</dbReference>
<feature type="transmembrane region" description="Helical" evidence="8">
    <location>
        <begin position="32"/>
        <end position="52"/>
    </location>
</feature>
<feature type="transmembrane region" description="Helical" evidence="8">
    <location>
        <begin position="221"/>
        <end position="240"/>
    </location>
</feature>
<dbReference type="GO" id="GO:0009267">
    <property type="term" value="P:cellular response to starvation"/>
    <property type="evidence" value="ECO:0007669"/>
    <property type="project" value="InterPro"/>
</dbReference>
<feature type="transmembrane region" description="Helical" evidence="8">
    <location>
        <begin position="572"/>
        <end position="593"/>
    </location>
</feature>
<sequence>MKALKSIIIWGLVSALGATGFAVMALNSGESINAIWLVTAAVCVYAIAYRFYSRFMARKVFELDDSRKTPAEIHNDGKDYVPTNKWVLFGHHFAAIAGAGPLVGPILAAQMGYLPGTLWIVVGVVLAGAVQDFIILFGSMRRNGKSLGEMIKDEMGKVTGLIAMIGILGIMIILLAVLALVVVKALVGSPWGMFTIACTIPIAIFMGVYMRYIRPGRVGEGSAIGVILLLLSIVGGQYVAENPTLASMFTFSGEAIAIMMIVYGFVASVLPVWLLLAPRDYLSTFLKVGTIVGLALGILIVAPNLEMPGVTKFVDGTGPVFSGSLFPFLFITIACGAVSGFHSLISSGTTPKMIERESHARPIGYGAMLTESFVAVMAMIAACVLTPGIYFAINSPPAVIGTDAIQAAQTVSSWGFTITPEDITGLADDVGEETVLSRTGGAPTLAIGMAVIFSEVIGGKALMAFWYHFAILFEALFILTTIDAGTRVGRFMIQDIIGTAYKPFARTEAIIPNIIATALCVLLWGYFLYQGVIDPLGGINTLWPLFGIANQMLAGIALLFGTTVLLKMGKKAYVWVTLIPTTWILIVTMTAGWQKLFHENPRIGFLSHAKVFKEALDEGKVLAPAANASQMKQVLVNDYVDAALCAFFMIVVITVFIAALRIWYQVLNNKNLKLHEEPYVPREEGDIKHYA</sequence>
<comment type="subcellular location">
    <subcellularLocation>
        <location evidence="1">Cell membrane</location>
        <topology evidence="1">Multi-pass membrane protein</topology>
    </subcellularLocation>
</comment>
<evidence type="ECO:0000313" key="11">
    <source>
        <dbReference type="Proteomes" id="UP000264541"/>
    </source>
</evidence>
<evidence type="ECO:0000256" key="3">
    <source>
        <dbReference type="ARBA" id="ARBA00022448"/>
    </source>
</evidence>
<evidence type="ECO:0000256" key="1">
    <source>
        <dbReference type="ARBA" id="ARBA00004651"/>
    </source>
</evidence>
<keyword evidence="5 8" id="KW-0812">Transmembrane</keyword>